<dbReference type="EC" id="5.1.99.1" evidence="4"/>
<organism evidence="4 5">
    <name type="scientific">Desulfosporosinus acidiphilus (strain DSM 22704 / JCM 16185 / SJ4)</name>
    <dbReference type="NCBI Taxonomy" id="646529"/>
    <lineage>
        <taxon>Bacteria</taxon>
        <taxon>Bacillati</taxon>
        <taxon>Bacillota</taxon>
        <taxon>Clostridia</taxon>
        <taxon>Eubacteriales</taxon>
        <taxon>Desulfitobacteriaceae</taxon>
        <taxon>Desulfosporosinus</taxon>
    </lineage>
</organism>
<dbReference type="PROSITE" id="PS51257">
    <property type="entry name" value="PROKAR_LIPOPROTEIN"/>
    <property type="match status" value="1"/>
</dbReference>
<dbReference type="CDD" id="cd07249">
    <property type="entry name" value="MMCE"/>
    <property type="match status" value="1"/>
</dbReference>
<evidence type="ECO:0000313" key="4">
    <source>
        <dbReference type="EMBL" id="AFM40871.1"/>
    </source>
</evidence>
<dbReference type="EMBL" id="CP003639">
    <property type="protein sequence ID" value="AFM40871.1"/>
    <property type="molecule type" value="Genomic_DNA"/>
</dbReference>
<dbReference type="InterPro" id="IPR051785">
    <property type="entry name" value="MMCE/EMCE_epimerase"/>
</dbReference>
<feature type="domain" description="VOC" evidence="3">
    <location>
        <begin position="6"/>
        <end position="133"/>
    </location>
</feature>
<dbReference type="AlphaFoldDB" id="I4D4Z7"/>
<sequence length="137" mass="14958">MDLQLKLDHLGIAVKNLDEAISVYLGLGLSCSQVETIPEQKVRTATLPLGDTNLELLEPMEDDSPVGKFLASRGGGIHHLALQVANIEEKLLELENSGLRLIDKIPRNGLGGSRVAFIHPQSTFNTLIELVQRRGQV</sequence>
<dbReference type="GO" id="GO:0046491">
    <property type="term" value="P:L-methylmalonyl-CoA metabolic process"/>
    <property type="evidence" value="ECO:0007669"/>
    <property type="project" value="TreeGrafter"/>
</dbReference>
<evidence type="ECO:0000259" key="3">
    <source>
        <dbReference type="PROSITE" id="PS51819"/>
    </source>
</evidence>
<accession>I4D4Z7</accession>
<dbReference type="InterPro" id="IPR037523">
    <property type="entry name" value="VOC_core"/>
</dbReference>
<dbReference type="SUPFAM" id="SSF54593">
    <property type="entry name" value="Glyoxalase/Bleomycin resistance protein/Dihydroxybiphenyl dioxygenase"/>
    <property type="match status" value="1"/>
</dbReference>
<dbReference type="eggNOG" id="COG0346">
    <property type="taxonomic scope" value="Bacteria"/>
</dbReference>
<dbReference type="STRING" id="646529.Desaci_1894"/>
<dbReference type="Proteomes" id="UP000002892">
    <property type="component" value="Chromosome"/>
</dbReference>
<dbReference type="PROSITE" id="PS51819">
    <property type="entry name" value="VOC"/>
    <property type="match status" value="1"/>
</dbReference>
<dbReference type="Gene3D" id="3.10.180.10">
    <property type="entry name" value="2,3-Dihydroxybiphenyl 1,2-Dioxygenase, domain 1"/>
    <property type="match status" value="1"/>
</dbReference>
<protein>
    <submittedName>
        <fullName evidence="4">Methylmalonyl-CoA epimerase</fullName>
        <ecNumber evidence="4">5.1.99.1</ecNumber>
    </submittedName>
</protein>
<name>I4D4Z7_DESAJ</name>
<proteinExistence type="inferred from homology"/>
<keyword evidence="2" id="KW-0479">Metal-binding</keyword>
<evidence type="ECO:0000256" key="2">
    <source>
        <dbReference type="ARBA" id="ARBA00022723"/>
    </source>
</evidence>
<dbReference type="InterPro" id="IPR017515">
    <property type="entry name" value="MeMalonyl-CoA_epimerase"/>
</dbReference>
<dbReference type="HOGENOM" id="CLU_046006_5_2_9"/>
<evidence type="ECO:0000313" key="5">
    <source>
        <dbReference type="Proteomes" id="UP000002892"/>
    </source>
</evidence>
<dbReference type="PANTHER" id="PTHR43048:SF3">
    <property type="entry name" value="METHYLMALONYL-COA EPIMERASE, MITOCHONDRIAL"/>
    <property type="match status" value="1"/>
</dbReference>
<evidence type="ECO:0000256" key="1">
    <source>
        <dbReference type="ARBA" id="ARBA00009308"/>
    </source>
</evidence>
<dbReference type="Pfam" id="PF13669">
    <property type="entry name" value="Glyoxalase_4"/>
    <property type="match status" value="1"/>
</dbReference>
<reference evidence="4 5" key="1">
    <citation type="journal article" date="2012" name="J. Bacteriol.">
        <title>Complete genome sequences of Desulfosporosinus orientis DSM765T, Desulfosporosinus youngiae DSM17734T, Desulfosporosinus meridiei DSM13257T, and Desulfosporosinus acidiphilus DSM22704T.</title>
        <authorList>
            <person name="Pester M."/>
            <person name="Brambilla E."/>
            <person name="Alazard D."/>
            <person name="Rattei T."/>
            <person name="Weinmaier T."/>
            <person name="Han J."/>
            <person name="Lucas S."/>
            <person name="Lapidus A."/>
            <person name="Cheng J.F."/>
            <person name="Goodwin L."/>
            <person name="Pitluck S."/>
            <person name="Peters L."/>
            <person name="Ovchinnikova G."/>
            <person name="Teshima H."/>
            <person name="Detter J.C."/>
            <person name="Han C.S."/>
            <person name="Tapia R."/>
            <person name="Land M.L."/>
            <person name="Hauser L."/>
            <person name="Kyrpides N.C."/>
            <person name="Ivanova N.N."/>
            <person name="Pagani I."/>
            <person name="Huntmann M."/>
            <person name="Wei C.L."/>
            <person name="Davenport K.W."/>
            <person name="Daligault H."/>
            <person name="Chain P.S."/>
            <person name="Chen A."/>
            <person name="Mavromatis K."/>
            <person name="Markowitz V."/>
            <person name="Szeto E."/>
            <person name="Mikhailova N."/>
            <person name="Pati A."/>
            <person name="Wagner M."/>
            <person name="Woyke T."/>
            <person name="Ollivier B."/>
            <person name="Klenk H.P."/>
            <person name="Spring S."/>
            <person name="Loy A."/>
        </authorList>
    </citation>
    <scope>NUCLEOTIDE SEQUENCE [LARGE SCALE GENOMIC DNA]</scope>
    <source>
        <strain evidence="5">DSM 22704 / JCM 16185 / SJ4</strain>
    </source>
</reference>
<keyword evidence="4" id="KW-0413">Isomerase</keyword>
<dbReference type="NCBIfam" id="TIGR03081">
    <property type="entry name" value="metmalonyl_epim"/>
    <property type="match status" value="1"/>
</dbReference>
<keyword evidence="5" id="KW-1185">Reference proteome</keyword>
<dbReference type="RefSeq" id="WP_014826877.1">
    <property type="nucleotide sequence ID" value="NC_018068.1"/>
</dbReference>
<gene>
    <name evidence="4" type="ordered locus">Desaci_1894</name>
</gene>
<dbReference type="GO" id="GO:0004493">
    <property type="term" value="F:methylmalonyl-CoA epimerase activity"/>
    <property type="evidence" value="ECO:0007669"/>
    <property type="project" value="UniProtKB-EC"/>
</dbReference>
<dbReference type="PANTHER" id="PTHR43048">
    <property type="entry name" value="METHYLMALONYL-COA EPIMERASE"/>
    <property type="match status" value="1"/>
</dbReference>
<dbReference type="OrthoDB" id="9788468at2"/>
<dbReference type="GO" id="GO:0046872">
    <property type="term" value="F:metal ion binding"/>
    <property type="evidence" value="ECO:0007669"/>
    <property type="project" value="UniProtKB-KW"/>
</dbReference>
<dbReference type="InterPro" id="IPR029068">
    <property type="entry name" value="Glyas_Bleomycin-R_OHBP_Dase"/>
</dbReference>
<dbReference type="KEGG" id="dai:Desaci_1894"/>
<comment type="similarity">
    <text evidence="1">Belongs to the methylmalonyl-CoA epimerase family.</text>
</comment>